<gene>
    <name evidence="4" type="ORF">P9850_18600</name>
</gene>
<name>A0ABD5J2H6_9BACL</name>
<dbReference type="Pfam" id="PF13333">
    <property type="entry name" value="rve_2"/>
    <property type="match status" value="1"/>
</dbReference>
<evidence type="ECO:0000256" key="1">
    <source>
        <dbReference type="ARBA" id="ARBA00002286"/>
    </source>
</evidence>
<dbReference type="InterPro" id="IPR048020">
    <property type="entry name" value="Transpos_IS3"/>
</dbReference>
<dbReference type="InterPro" id="IPR036397">
    <property type="entry name" value="RNaseH_sf"/>
</dbReference>
<feature type="coiled-coil region" evidence="2">
    <location>
        <begin position="59"/>
        <end position="93"/>
    </location>
</feature>
<dbReference type="Gene3D" id="3.30.420.10">
    <property type="entry name" value="Ribonuclease H-like superfamily/Ribonuclease H"/>
    <property type="match status" value="1"/>
</dbReference>
<evidence type="ECO:0000259" key="3">
    <source>
        <dbReference type="PROSITE" id="PS50994"/>
    </source>
</evidence>
<protein>
    <submittedName>
        <fullName evidence="4">IS3 family transposase</fullName>
    </submittedName>
</protein>
<dbReference type="Gene3D" id="1.10.10.60">
    <property type="entry name" value="Homeodomain-like"/>
    <property type="match status" value="1"/>
</dbReference>
<dbReference type="SUPFAM" id="SSF53098">
    <property type="entry name" value="Ribonuclease H-like"/>
    <property type="match status" value="1"/>
</dbReference>
<comment type="caution">
    <text evidence="4">The sequence shown here is derived from an EMBL/GenBank/DDBJ whole genome shotgun (WGS) entry which is preliminary data.</text>
</comment>
<sequence length="394" mass="46617">MARRFDKEFKIHAVKLVVEQGKAVAQTARQLDISPKTLHKWVADYKKDAEHSFVGSGNLKPEDQEKRELQKRIRDLEEENAILKKGHEHLRQKPEVIYEFIHTHRKEFRVAKMCEVLGVSRSGYYAWTKRPESQQKKRQEALKKQIKKIHIESRETYGSPKITKILQKQGVEVSQKTVARIMKDGDIRSKTKKKYKATTNSKHHLPVYPNLLNQQFEADEPNQVWVADITYIWTKEGWLYLASIMDLFSRKIVGWYLSERMTKELVIKAFNRAIHQRNPQPGLIHHSDQGSQYASNEYQAMLRQYGIQTSMSRKENCYDNACAESFHCILKKELIFHETFTTREEAKQRIFEYMECFYNAERIHSANEYMSPMEYEKMHQQGKKQQRFSPQVTI</sequence>
<dbReference type="EMBL" id="JARTLI010000068">
    <property type="protein sequence ID" value="MED5053776.1"/>
    <property type="molecule type" value="Genomic_DNA"/>
</dbReference>
<evidence type="ECO:0000256" key="2">
    <source>
        <dbReference type="SAM" id="Coils"/>
    </source>
</evidence>
<dbReference type="SUPFAM" id="SSF46689">
    <property type="entry name" value="Homeodomain-like"/>
    <property type="match status" value="1"/>
</dbReference>
<dbReference type="AlphaFoldDB" id="A0ABD5J2H6"/>
<reference evidence="4 5" key="1">
    <citation type="submission" date="2023-03" db="EMBL/GenBank/DDBJ databases">
        <title>Bacillus Genome Sequencing.</title>
        <authorList>
            <person name="Dunlap C."/>
        </authorList>
    </citation>
    <scope>NUCLEOTIDE SEQUENCE [LARGE SCALE GENOMIC DNA]</scope>
    <source>
        <strain evidence="4 5">NRS-38</strain>
    </source>
</reference>
<dbReference type="InterPro" id="IPR002514">
    <property type="entry name" value="Transposase_8"/>
</dbReference>
<dbReference type="Pfam" id="PF13276">
    <property type="entry name" value="HTH_21"/>
    <property type="match status" value="1"/>
</dbReference>
<dbReference type="Pfam" id="PF01527">
    <property type="entry name" value="HTH_Tnp_1"/>
    <property type="match status" value="1"/>
</dbReference>
<dbReference type="InterPro" id="IPR025948">
    <property type="entry name" value="HTH-like_dom"/>
</dbReference>
<dbReference type="RefSeq" id="WP_197478853.1">
    <property type="nucleotide sequence ID" value="NZ_JACIDF010000004.1"/>
</dbReference>
<dbReference type="PANTHER" id="PTHR46889">
    <property type="entry name" value="TRANSPOSASE INSF FOR INSERTION SEQUENCE IS3B-RELATED"/>
    <property type="match status" value="1"/>
</dbReference>
<dbReference type="PROSITE" id="PS50994">
    <property type="entry name" value="INTEGRASE"/>
    <property type="match status" value="1"/>
</dbReference>
<dbReference type="InterPro" id="IPR050900">
    <property type="entry name" value="Transposase_IS3/IS150/IS904"/>
</dbReference>
<dbReference type="Proteomes" id="UP001339962">
    <property type="component" value="Unassembled WGS sequence"/>
</dbReference>
<dbReference type="InterPro" id="IPR001584">
    <property type="entry name" value="Integrase_cat-core"/>
</dbReference>
<keyword evidence="2" id="KW-0175">Coiled coil</keyword>
<evidence type="ECO:0000313" key="4">
    <source>
        <dbReference type="EMBL" id="MED5053776.1"/>
    </source>
</evidence>
<dbReference type="InterPro" id="IPR012337">
    <property type="entry name" value="RNaseH-like_sf"/>
</dbReference>
<dbReference type="NCBIfam" id="NF033516">
    <property type="entry name" value="transpos_IS3"/>
    <property type="match status" value="1"/>
</dbReference>
<comment type="function">
    <text evidence="1">Involved in the transposition of the insertion sequence.</text>
</comment>
<accession>A0ABD5J2H6</accession>
<dbReference type="Pfam" id="PF00665">
    <property type="entry name" value="rve"/>
    <property type="match status" value="1"/>
</dbReference>
<dbReference type="InterPro" id="IPR009057">
    <property type="entry name" value="Homeodomain-like_sf"/>
</dbReference>
<proteinExistence type="predicted"/>
<dbReference type="PANTHER" id="PTHR46889:SF4">
    <property type="entry name" value="TRANSPOSASE INSO FOR INSERTION SEQUENCE ELEMENT IS911B-RELATED"/>
    <property type="match status" value="1"/>
</dbReference>
<organism evidence="4 5">
    <name type="scientific">Anoxybacteroides rupiense</name>
    <dbReference type="NCBI Taxonomy" id="311460"/>
    <lineage>
        <taxon>Bacteria</taxon>
        <taxon>Bacillati</taxon>
        <taxon>Bacillota</taxon>
        <taxon>Bacilli</taxon>
        <taxon>Bacillales</taxon>
        <taxon>Anoxybacillaceae</taxon>
        <taxon>Anoxybacteroides</taxon>
    </lineage>
</organism>
<evidence type="ECO:0000313" key="5">
    <source>
        <dbReference type="Proteomes" id="UP001339962"/>
    </source>
</evidence>
<feature type="domain" description="Integrase catalytic" evidence="3">
    <location>
        <begin position="217"/>
        <end position="380"/>
    </location>
</feature>